<dbReference type="AlphaFoldDB" id="A0A5C3PEL2"/>
<evidence type="ECO:0000313" key="2">
    <source>
        <dbReference type="Proteomes" id="UP000308197"/>
    </source>
</evidence>
<dbReference type="STRING" id="1314778.A0A5C3PEL2"/>
<name>A0A5C3PEL2_9APHY</name>
<reference evidence="1 2" key="1">
    <citation type="journal article" date="2019" name="Nat. Ecol. Evol.">
        <title>Megaphylogeny resolves global patterns of mushroom evolution.</title>
        <authorList>
            <person name="Varga T."/>
            <person name="Krizsan K."/>
            <person name="Foldi C."/>
            <person name="Dima B."/>
            <person name="Sanchez-Garcia M."/>
            <person name="Sanchez-Ramirez S."/>
            <person name="Szollosi G.J."/>
            <person name="Szarkandi J.G."/>
            <person name="Papp V."/>
            <person name="Albert L."/>
            <person name="Andreopoulos W."/>
            <person name="Angelini C."/>
            <person name="Antonin V."/>
            <person name="Barry K.W."/>
            <person name="Bougher N.L."/>
            <person name="Buchanan P."/>
            <person name="Buyck B."/>
            <person name="Bense V."/>
            <person name="Catcheside P."/>
            <person name="Chovatia M."/>
            <person name="Cooper J."/>
            <person name="Damon W."/>
            <person name="Desjardin D."/>
            <person name="Finy P."/>
            <person name="Geml J."/>
            <person name="Haridas S."/>
            <person name="Hughes K."/>
            <person name="Justo A."/>
            <person name="Karasinski D."/>
            <person name="Kautmanova I."/>
            <person name="Kiss B."/>
            <person name="Kocsube S."/>
            <person name="Kotiranta H."/>
            <person name="LaButti K.M."/>
            <person name="Lechner B.E."/>
            <person name="Liimatainen K."/>
            <person name="Lipzen A."/>
            <person name="Lukacs Z."/>
            <person name="Mihaltcheva S."/>
            <person name="Morgado L.N."/>
            <person name="Niskanen T."/>
            <person name="Noordeloos M.E."/>
            <person name="Ohm R.A."/>
            <person name="Ortiz-Santana B."/>
            <person name="Ovrebo C."/>
            <person name="Racz N."/>
            <person name="Riley R."/>
            <person name="Savchenko A."/>
            <person name="Shiryaev A."/>
            <person name="Soop K."/>
            <person name="Spirin V."/>
            <person name="Szebenyi C."/>
            <person name="Tomsovsky M."/>
            <person name="Tulloss R.E."/>
            <person name="Uehling J."/>
            <person name="Grigoriev I.V."/>
            <person name="Vagvolgyi C."/>
            <person name="Papp T."/>
            <person name="Martin F.M."/>
            <person name="Miettinen O."/>
            <person name="Hibbett D.S."/>
            <person name="Nagy L.G."/>
        </authorList>
    </citation>
    <scope>NUCLEOTIDE SEQUENCE [LARGE SCALE GENOMIC DNA]</scope>
    <source>
        <strain evidence="1 2">HHB13444</strain>
    </source>
</reference>
<dbReference type="InParanoid" id="A0A5C3PEL2"/>
<organism evidence="1 2">
    <name type="scientific">Polyporus arcularius HHB13444</name>
    <dbReference type="NCBI Taxonomy" id="1314778"/>
    <lineage>
        <taxon>Eukaryota</taxon>
        <taxon>Fungi</taxon>
        <taxon>Dikarya</taxon>
        <taxon>Basidiomycota</taxon>
        <taxon>Agaricomycotina</taxon>
        <taxon>Agaricomycetes</taxon>
        <taxon>Polyporales</taxon>
        <taxon>Polyporaceae</taxon>
        <taxon>Polyporus</taxon>
    </lineage>
</organism>
<proteinExistence type="predicted"/>
<dbReference type="EMBL" id="ML211123">
    <property type="protein sequence ID" value="TFK88184.1"/>
    <property type="molecule type" value="Genomic_DNA"/>
</dbReference>
<dbReference type="Proteomes" id="UP000308197">
    <property type="component" value="Unassembled WGS sequence"/>
</dbReference>
<protein>
    <recommendedName>
        <fullName evidence="3">Protein kinase domain-containing protein</fullName>
    </recommendedName>
</protein>
<evidence type="ECO:0008006" key="3">
    <source>
        <dbReference type="Google" id="ProtNLM"/>
    </source>
</evidence>
<gene>
    <name evidence="1" type="ORF">K466DRAFT_489487</name>
</gene>
<keyword evidence="2" id="KW-1185">Reference proteome</keyword>
<evidence type="ECO:0000313" key="1">
    <source>
        <dbReference type="EMBL" id="TFK88184.1"/>
    </source>
</evidence>
<sequence length="290" mass="32285">MLRKEGAEPRIAHLWWDLDDPDRMQGTHGYVRRAAFTRQETVSGGQLATATEQVLAKHAGWSCEGHRMLQNEAMLYSMFPRELMDTASPGGHPPVVPKFYGFYVPGPPAVPKFYGYYLPVPGHPDIHRAMLLHNRRCANSEEDACDIWSPTPILLVEECGRALGEAECARTSLEHQRQCASMLKRFHRAGCFHQTIYGRNILVQPGPLDLPPEKRSATTPSFRMIDLGRTVAVDVARPADAKMVQDWSGRSLHSCRTCGRHREATSCTLPQPIVLVGGLRRFGGVTSTTA</sequence>
<accession>A0A5C3PEL2</accession>